<protein>
    <submittedName>
        <fullName evidence="2">Uncharacterized protein</fullName>
    </submittedName>
</protein>
<reference evidence="2 3" key="1">
    <citation type="submission" date="2024-08" db="EMBL/GenBank/DDBJ databases">
        <title>Gnathostoma spinigerum genome.</title>
        <authorList>
            <person name="Gonzalez-Bertolin B."/>
            <person name="Monzon S."/>
            <person name="Zaballos A."/>
            <person name="Jimenez P."/>
            <person name="Dekumyoy P."/>
            <person name="Varona S."/>
            <person name="Cuesta I."/>
            <person name="Sumanam S."/>
            <person name="Adisakwattana P."/>
            <person name="Gasser R.B."/>
            <person name="Hernandez-Gonzalez A."/>
            <person name="Young N.D."/>
            <person name="Perteguer M.J."/>
        </authorList>
    </citation>
    <scope>NUCLEOTIDE SEQUENCE [LARGE SCALE GENOMIC DNA]</scope>
    <source>
        <strain evidence="2">AL3</strain>
        <tissue evidence="2">Liver</tissue>
    </source>
</reference>
<keyword evidence="1" id="KW-0732">Signal</keyword>
<dbReference type="Proteomes" id="UP001608902">
    <property type="component" value="Unassembled WGS sequence"/>
</dbReference>
<organism evidence="2 3">
    <name type="scientific">Gnathostoma spinigerum</name>
    <dbReference type="NCBI Taxonomy" id="75299"/>
    <lineage>
        <taxon>Eukaryota</taxon>
        <taxon>Metazoa</taxon>
        <taxon>Ecdysozoa</taxon>
        <taxon>Nematoda</taxon>
        <taxon>Chromadorea</taxon>
        <taxon>Rhabditida</taxon>
        <taxon>Spirurina</taxon>
        <taxon>Gnathostomatomorpha</taxon>
        <taxon>Gnathostomatoidea</taxon>
        <taxon>Gnathostomatidae</taxon>
        <taxon>Gnathostoma</taxon>
    </lineage>
</organism>
<evidence type="ECO:0000313" key="2">
    <source>
        <dbReference type="EMBL" id="MFH4981491.1"/>
    </source>
</evidence>
<evidence type="ECO:0000256" key="1">
    <source>
        <dbReference type="SAM" id="SignalP"/>
    </source>
</evidence>
<evidence type="ECO:0000313" key="3">
    <source>
        <dbReference type="Proteomes" id="UP001608902"/>
    </source>
</evidence>
<dbReference type="EMBL" id="JBGFUD010007315">
    <property type="protein sequence ID" value="MFH4981491.1"/>
    <property type="molecule type" value="Genomic_DNA"/>
</dbReference>
<sequence length="112" mass="13122">MWRFVSPLLLFVASLVCGDDNLQRRAEVRKLCLESLYGLETHQKEGKIDTLLEMRKVMSNGSMTTRIFQNLLSDETRGQDTFNLHGIFQLLHFTPHTKFHLILMGNRWIPLY</sequence>
<feature type="signal peptide" evidence="1">
    <location>
        <begin position="1"/>
        <end position="18"/>
    </location>
</feature>
<name>A0ABD6EVJ3_9BILA</name>
<feature type="chain" id="PRO_5044760139" evidence="1">
    <location>
        <begin position="19"/>
        <end position="112"/>
    </location>
</feature>
<dbReference type="AlphaFoldDB" id="A0ABD6EVJ3"/>
<accession>A0ABD6EVJ3</accession>
<keyword evidence="3" id="KW-1185">Reference proteome</keyword>
<proteinExistence type="predicted"/>
<comment type="caution">
    <text evidence="2">The sequence shown here is derived from an EMBL/GenBank/DDBJ whole genome shotgun (WGS) entry which is preliminary data.</text>
</comment>
<gene>
    <name evidence="2" type="ORF">AB6A40_008200</name>
</gene>